<evidence type="ECO:0000313" key="3">
    <source>
        <dbReference type="Proteomes" id="UP000481153"/>
    </source>
</evidence>
<dbReference type="AlphaFoldDB" id="A0A6G0WWU1"/>
<accession>A0A6G0WWU1</accession>
<reference evidence="2 3" key="1">
    <citation type="submission" date="2019-07" db="EMBL/GenBank/DDBJ databases">
        <title>Genomics analysis of Aphanomyces spp. identifies a new class of oomycete effector associated with host adaptation.</title>
        <authorList>
            <person name="Gaulin E."/>
        </authorList>
    </citation>
    <scope>NUCLEOTIDE SEQUENCE [LARGE SCALE GENOMIC DNA]</scope>
    <source>
        <strain evidence="2 3">ATCC 201684</strain>
    </source>
</reference>
<protein>
    <submittedName>
        <fullName evidence="2">Uncharacterized protein</fullName>
    </submittedName>
</protein>
<keyword evidence="1" id="KW-1133">Transmembrane helix</keyword>
<comment type="caution">
    <text evidence="2">The sequence shown here is derived from an EMBL/GenBank/DDBJ whole genome shotgun (WGS) entry which is preliminary data.</text>
</comment>
<dbReference type="Proteomes" id="UP000481153">
    <property type="component" value="Unassembled WGS sequence"/>
</dbReference>
<keyword evidence="1" id="KW-0472">Membrane</keyword>
<evidence type="ECO:0000313" key="2">
    <source>
        <dbReference type="EMBL" id="KAF0731965.1"/>
    </source>
</evidence>
<sequence length="172" mass="19421">MSSSSVKKTTAWIVRAGVEAVLLLIFIVPQYFVPDENVEVFRLACSTVVTAAACIVSWNVGVTALVHCVLHVFARSFQSSNVYINGVVLVARILSFERLVSHVIFPRISYEARLQENKRKLEKFFSVHDKARVSEAEALLHEYMGNEQLLFVKLRRAYLARQPPTRVVLKGT</sequence>
<proteinExistence type="predicted"/>
<evidence type="ECO:0000256" key="1">
    <source>
        <dbReference type="SAM" id="Phobius"/>
    </source>
</evidence>
<feature type="transmembrane region" description="Helical" evidence="1">
    <location>
        <begin position="12"/>
        <end position="33"/>
    </location>
</feature>
<name>A0A6G0WWU1_9STRA</name>
<organism evidence="2 3">
    <name type="scientific">Aphanomyces euteiches</name>
    <dbReference type="NCBI Taxonomy" id="100861"/>
    <lineage>
        <taxon>Eukaryota</taxon>
        <taxon>Sar</taxon>
        <taxon>Stramenopiles</taxon>
        <taxon>Oomycota</taxon>
        <taxon>Saprolegniomycetes</taxon>
        <taxon>Saprolegniales</taxon>
        <taxon>Verrucalvaceae</taxon>
        <taxon>Aphanomyces</taxon>
    </lineage>
</organism>
<gene>
    <name evidence="2" type="ORF">Ae201684_010916</name>
</gene>
<keyword evidence="1" id="KW-0812">Transmembrane</keyword>
<keyword evidence="3" id="KW-1185">Reference proteome</keyword>
<dbReference type="EMBL" id="VJMJ01000138">
    <property type="protein sequence ID" value="KAF0731965.1"/>
    <property type="molecule type" value="Genomic_DNA"/>
</dbReference>
<feature type="transmembrane region" description="Helical" evidence="1">
    <location>
        <begin position="48"/>
        <end position="73"/>
    </location>
</feature>
<dbReference type="VEuPathDB" id="FungiDB:AeMF1_009338"/>